<evidence type="ECO:0000313" key="4">
    <source>
        <dbReference type="Proteomes" id="UP001177140"/>
    </source>
</evidence>
<dbReference type="AlphaFoldDB" id="A0AA41VDD2"/>
<reference evidence="3" key="1">
    <citation type="submission" date="2022-03" db="EMBL/GenBank/DDBJ databases">
        <title>A functionally conserved STORR gene fusion in Papaver species that diverged 16.8 million years ago.</title>
        <authorList>
            <person name="Catania T."/>
        </authorList>
    </citation>
    <scope>NUCLEOTIDE SEQUENCE</scope>
    <source>
        <strain evidence="3">S-191538</strain>
    </source>
</reference>
<protein>
    <submittedName>
        <fullName evidence="3">Uncharacterized protein</fullName>
    </submittedName>
</protein>
<keyword evidence="1" id="KW-0175">Coiled coil</keyword>
<accession>A0AA41VDD2</accession>
<evidence type="ECO:0000313" key="3">
    <source>
        <dbReference type="EMBL" id="MCL7039175.1"/>
    </source>
</evidence>
<feature type="compositionally biased region" description="Basic and acidic residues" evidence="2">
    <location>
        <begin position="386"/>
        <end position="398"/>
    </location>
</feature>
<feature type="region of interest" description="Disordered" evidence="2">
    <location>
        <begin position="676"/>
        <end position="721"/>
    </location>
</feature>
<evidence type="ECO:0000256" key="1">
    <source>
        <dbReference type="SAM" id="Coils"/>
    </source>
</evidence>
<evidence type="ECO:0000256" key="2">
    <source>
        <dbReference type="SAM" id="MobiDB-lite"/>
    </source>
</evidence>
<proteinExistence type="predicted"/>
<feature type="region of interest" description="Disordered" evidence="2">
    <location>
        <begin position="381"/>
        <end position="402"/>
    </location>
</feature>
<feature type="compositionally biased region" description="Basic and acidic residues" evidence="2">
    <location>
        <begin position="676"/>
        <end position="712"/>
    </location>
</feature>
<dbReference type="Gene3D" id="6.10.250.1080">
    <property type="match status" value="1"/>
</dbReference>
<name>A0AA41VDD2_PAPNU</name>
<comment type="caution">
    <text evidence="3">The sequence shown here is derived from an EMBL/GenBank/DDBJ whole genome shotgun (WGS) entry which is preliminary data.</text>
</comment>
<keyword evidence="4" id="KW-1185">Reference proteome</keyword>
<feature type="coiled-coil region" evidence="1">
    <location>
        <begin position="23"/>
        <end position="92"/>
    </location>
</feature>
<sequence>MDPHVDFWKKKFSEAQNQFWIQRGEDELEIKELKDKVRLQEKKMVEFVAVIEEGKTRVSTAENEINKYKTMCEELSKRIEESKRKHEELVGQADLRLKYELDLKQELKVCKAKYDKKKARGISLEKELNQYKSTCIQLNKRIESLNNKLNGKKAEDLEREKRRAEDEPNVSNARFRELESQAELLQRELDIYKDKCNGLSVELQQKEMEMENELNQYKSTCIQLNKRIKSLEEDNKQLNKNKVVVFEHDEPNVSNARFRELESRAALLLKELDVCKGKCNGLSAELKQKEMESAWYESKLKNLTVIKDALEDKSEGYQTAFSGLREQIIGLADERKAIREREKEAEERVAYLDDVIKKMQSDNKETEMQDLRLEQDSTLKCSNSHDYGETEGERKGLQNDETYNNKGKEAINRQLDSEMNGGTNDALAPLLTTNKNMLNNTKHILTSDVPASSSSFPHGNEHELVSGPLSTEKQFKPLIPKVESGNLLLVGPLSTEKQFKPLIPKVESGNLLLVGPLSTEKQLKPLIPKVESGNGARMKIDFELEERSLFVKGCSNSEKSLVPYFKRPFPGQKGCEYDITCTAEDIPSSSAPKRRMLSKFVANDSESEEEDTTLNGKHKVKFFEELAASPEPQTYPVNPCAGDATFSSGVYNVEEFITSSRQSFFSLRKCIEKKSQVDGTSQEKRGKLAAAKDEKKVIEKTADNKNSSRDSEDAADTGIDFDTIIAAMRRNRNEKS</sequence>
<organism evidence="3 4">
    <name type="scientific">Papaver nudicaule</name>
    <name type="common">Iceland poppy</name>
    <dbReference type="NCBI Taxonomy" id="74823"/>
    <lineage>
        <taxon>Eukaryota</taxon>
        <taxon>Viridiplantae</taxon>
        <taxon>Streptophyta</taxon>
        <taxon>Embryophyta</taxon>
        <taxon>Tracheophyta</taxon>
        <taxon>Spermatophyta</taxon>
        <taxon>Magnoliopsida</taxon>
        <taxon>Ranunculales</taxon>
        <taxon>Papaveraceae</taxon>
        <taxon>Papaveroideae</taxon>
        <taxon>Papaver</taxon>
    </lineage>
</organism>
<feature type="region of interest" description="Disordered" evidence="2">
    <location>
        <begin position="153"/>
        <end position="173"/>
    </location>
</feature>
<dbReference type="EMBL" id="JAJJMA010198416">
    <property type="protein sequence ID" value="MCL7039175.1"/>
    <property type="molecule type" value="Genomic_DNA"/>
</dbReference>
<dbReference type="Proteomes" id="UP001177140">
    <property type="component" value="Unassembled WGS sequence"/>
</dbReference>
<dbReference type="PANTHER" id="PTHR34380:SF1">
    <property type="entry name" value="OS01G0221300 PROTEIN"/>
    <property type="match status" value="1"/>
</dbReference>
<feature type="compositionally biased region" description="Basic and acidic residues" evidence="2">
    <location>
        <begin position="153"/>
        <end position="166"/>
    </location>
</feature>
<dbReference type="PANTHER" id="PTHR34380">
    <property type="entry name" value="BNAA03G12380D PROTEIN"/>
    <property type="match status" value="1"/>
</dbReference>
<gene>
    <name evidence="3" type="ORF">MKW94_030428</name>
</gene>